<evidence type="ECO:0000313" key="3">
    <source>
        <dbReference type="EMBL" id="ENO87959.1"/>
    </source>
</evidence>
<dbReference type="PROSITE" id="PS51257">
    <property type="entry name" value="PROKAR_LIPOPROTEIN"/>
    <property type="match status" value="1"/>
</dbReference>
<comment type="caution">
    <text evidence="3">The sequence shown here is derived from an EMBL/GenBank/DDBJ whole genome shotgun (WGS) entry which is preliminary data.</text>
</comment>
<protein>
    <submittedName>
        <fullName evidence="3">VanZ family protein</fullName>
    </submittedName>
</protein>
<dbReference type="AlphaFoldDB" id="N6Z716"/>
<keyword evidence="1" id="KW-1133">Transmembrane helix</keyword>
<keyword evidence="1" id="KW-0812">Transmembrane</keyword>
<reference evidence="3 4" key="1">
    <citation type="submission" date="2012-09" db="EMBL/GenBank/DDBJ databases">
        <title>Draft Genome Sequences of 6 Strains from Genus Thauera.</title>
        <authorList>
            <person name="Liu B."/>
            <person name="Shapleigh J.P."/>
            <person name="Frostegard A.H."/>
        </authorList>
    </citation>
    <scope>NUCLEOTIDE SEQUENCE [LARGE SCALE GENOMIC DNA]</scope>
    <source>
        <strain evidence="3 4">S2</strain>
    </source>
</reference>
<gene>
    <name evidence="3" type="ORF">C665_03672</name>
</gene>
<dbReference type="RefSeq" id="WP_004300313.1">
    <property type="nucleotide sequence ID" value="NZ_AMXD01000011.1"/>
</dbReference>
<feature type="transmembrane region" description="Helical" evidence="1">
    <location>
        <begin position="117"/>
        <end position="137"/>
    </location>
</feature>
<dbReference type="InterPro" id="IPR006976">
    <property type="entry name" value="VanZ-like"/>
</dbReference>
<keyword evidence="1" id="KW-0472">Membrane</keyword>
<feature type="transmembrane region" description="Helical" evidence="1">
    <location>
        <begin position="56"/>
        <end position="74"/>
    </location>
</feature>
<dbReference type="Pfam" id="PF04892">
    <property type="entry name" value="VanZ"/>
    <property type="match status" value="1"/>
</dbReference>
<evidence type="ECO:0000313" key="4">
    <source>
        <dbReference type="Proteomes" id="UP000013042"/>
    </source>
</evidence>
<feature type="domain" description="VanZ-like" evidence="2">
    <location>
        <begin position="41"/>
        <end position="127"/>
    </location>
</feature>
<feature type="non-terminal residue" evidence="3">
    <location>
        <position position="146"/>
    </location>
</feature>
<dbReference type="Proteomes" id="UP000013042">
    <property type="component" value="Unassembled WGS sequence"/>
</dbReference>
<accession>N6Z716</accession>
<evidence type="ECO:0000259" key="2">
    <source>
        <dbReference type="Pfam" id="PF04892"/>
    </source>
</evidence>
<feature type="transmembrane region" description="Helical" evidence="1">
    <location>
        <begin position="86"/>
        <end position="105"/>
    </location>
</feature>
<sequence length="146" mass="15635">MAARSPSSLAPAFALAYALLVAYACLHPLTGWRDSGLPAFDWLWAPWPKYFILEDLLFNILGYLPLGLLLAAALPAQWRFTRKALVAALLAGLFSFGLEALQNYLPSRVASNLDLGGNAAGGLLGALAGARWGSALLGPQGRLQRW</sequence>
<organism evidence="3 4">
    <name type="scientific">Thauera aminoaromatica S2</name>
    <dbReference type="NCBI Taxonomy" id="1234381"/>
    <lineage>
        <taxon>Bacteria</taxon>
        <taxon>Pseudomonadati</taxon>
        <taxon>Pseudomonadota</taxon>
        <taxon>Betaproteobacteria</taxon>
        <taxon>Rhodocyclales</taxon>
        <taxon>Zoogloeaceae</taxon>
        <taxon>Thauera</taxon>
    </lineage>
</organism>
<proteinExistence type="predicted"/>
<name>N6Z716_THASP</name>
<dbReference type="EMBL" id="AMXD01000011">
    <property type="protein sequence ID" value="ENO87959.1"/>
    <property type="molecule type" value="Genomic_DNA"/>
</dbReference>
<evidence type="ECO:0000256" key="1">
    <source>
        <dbReference type="SAM" id="Phobius"/>
    </source>
</evidence>